<evidence type="ECO:0000256" key="8">
    <source>
        <dbReference type="ARBA" id="ARBA00023077"/>
    </source>
</evidence>
<keyword evidence="13" id="KW-1133">Transmembrane helix</keyword>
<dbReference type="PANTHER" id="PTHR32552:SF81">
    <property type="entry name" value="TONB-DEPENDENT OUTER MEMBRANE RECEPTOR"/>
    <property type="match status" value="1"/>
</dbReference>
<evidence type="ECO:0000256" key="4">
    <source>
        <dbReference type="ARBA" id="ARBA00022496"/>
    </source>
</evidence>
<evidence type="ECO:0000259" key="14">
    <source>
        <dbReference type="Pfam" id="PF00593"/>
    </source>
</evidence>
<proteinExistence type="inferred from homology"/>
<evidence type="ECO:0000256" key="11">
    <source>
        <dbReference type="PROSITE-ProRule" id="PRU01360"/>
    </source>
</evidence>
<comment type="subcellular location">
    <subcellularLocation>
        <location evidence="1 11">Cell outer membrane</location>
        <topology evidence="1 11">Multi-pass membrane protein</topology>
    </subcellularLocation>
</comment>
<dbReference type="AlphaFoldDB" id="A0A2S4HK85"/>
<evidence type="ECO:0000256" key="13">
    <source>
        <dbReference type="SAM" id="Phobius"/>
    </source>
</evidence>
<dbReference type="PROSITE" id="PS52016">
    <property type="entry name" value="TONB_DEPENDENT_REC_3"/>
    <property type="match status" value="1"/>
</dbReference>
<evidence type="ECO:0000256" key="2">
    <source>
        <dbReference type="ARBA" id="ARBA00022448"/>
    </source>
</evidence>
<dbReference type="InterPro" id="IPR012910">
    <property type="entry name" value="Plug_dom"/>
</dbReference>
<dbReference type="InterPro" id="IPR036942">
    <property type="entry name" value="Beta-barrel_TonB_sf"/>
</dbReference>
<keyword evidence="3 11" id="KW-1134">Transmembrane beta strand</keyword>
<evidence type="ECO:0000256" key="7">
    <source>
        <dbReference type="ARBA" id="ARBA00023065"/>
    </source>
</evidence>
<evidence type="ECO:0000256" key="9">
    <source>
        <dbReference type="ARBA" id="ARBA00023136"/>
    </source>
</evidence>
<keyword evidence="5 11" id="KW-0812">Transmembrane</keyword>
<keyword evidence="9 11" id="KW-0472">Membrane</keyword>
<dbReference type="Gene3D" id="2.40.170.20">
    <property type="entry name" value="TonB-dependent receptor, beta-barrel domain"/>
    <property type="match status" value="1"/>
</dbReference>
<dbReference type="InterPro" id="IPR000531">
    <property type="entry name" value="Beta-barrel_TonB"/>
</dbReference>
<dbReference type="Gene3D" id="2.170.130.10">
    <property type="entry name" value="TonB-dependent receptor, plug domain"/>
    <property type="match status" value="1"/>
</dbReference>
<accession>A0A2S4HK85</accession>
<evidence type="ECO:0000256" key="5">
    <source>
        <dbReference type="ARBA" id="ARBA00022692"/>
    </source>
</evidence>
<dbReference type="Proteomes" id="UP000237222">
    <property type="component" value="Unassembled WGS sequence"/>
</dbReference>
<dbReference type="InterPro" id="IPR037066">
    <property type="entry name" value="Plug_dom_sf"/>
</dbReference>
<dbReference type="Pfam" id="PF07715">
    <property type="entry name" value="Plug"/>
    <property type="match status" value="1"/>
</dbReference>
<gene>
    <name evidence="16" type="ORF">C0068_01770</name>
</gene>
<keyword evidence="10 11" id="KW-0998">Cell outer membrane</keyword>
<evidence type="ECO:0000256" key="10">
    <source>
        <dbReference type="ARBA" id="ARBA00023237"/>
    </source>
</evidence>
<comment type="similarity">
    <text evidence="11 12">Belongs to the TonB-dependent receptor family.</text>
</comment>
<feature type="transmembrane region" description="Helical" evidence="13">
    <location>
        <begin position="25"/>
        <end position="46"/>
    </location>
</feature>
<dbReference type="GO" id="GO:0009279">
    <property type="term" value="C:cell outer membrane"/>
    <property type="evidence" value="ECO:0007669"/>
    <property type="project" value="UniProtKB-SubCell"/>
</dbReference>
<evidence type="ECO:0000313" key="16">
    <source>
        <dbReference type="EMBL" id="POP54406.1"/>
    </source>
</evidence>
<dbReference type="Pfam" id="PF00593">
    <property type="entry name" value="TonB_dep_Rec_b-barrel"/>
    <property type="match status" value="1"/>
</dbReference>
<feature type="domain" description="TonB-dependent receptor plug" evidence="15">
    <location>
        <begin position="74"/>
        <end position="182"/>
    </location>
</feature>
<protein>
    <submittedName>
        <fullName evidence="16">TonB-dependent receptor</fullName>
    </submittedName>
</protein>
<evidence type="ECO:0000256" key="12">
    <source>
        <dbReference type="RuleBase" id="RU003357"/>
    </source>
</evidence>
<keyword evidence="7" id="KW-0406">Ion transport</keyword>
<dbReference type="PANTHER" id="PTHR32552">
    <property type="entry name" value="FERRICHROME IRON RECEPTOR-RELATED"/>
    <property type="match status" value="1"/>
</dbReference>
<keyword evidence="6" id="KW-0408">Iron</keyword>
<organism evidence="16 17">
    <name type="scientific">Zhongshania marina</name>
    <dbReference type="NCBI Taxonomy" id="2304603"/>
    <lineage>
        <taxon>Bacteria</taxon>
        <taxon>Pseudomonadati</taxon>
        <taxon>Pseudomonadota</taxon>
        <taxon>Gammaproteobacteria</taxon>
        <taxon>Cellvibrionales</taxon>
        <taxon>Spongiibacteraceae</taxon>
        <taxon>Zhongshania</taxon>
    </lineage>
</organism>
<evidence type="ECO:0000259" key="15">
    <source>
        <dbReference type="Pfam" id="PF07715"/>
    </source>
</evidence>
<keyword evidence="2 11" id="KW-0813">Transport</keyword>
<feature type="domain" description="TonB-dependent receptor-like beta-barrel" evidence="14">
    <location>
        <begin position="269"/>
        <end position="668"/>
    </location>
</feature>
<sequence>MSDPFYFSRRHQDFYNREAILLKKLFYIMMAVSLAAPHSLVFAAGVSGELVRDVEEVYVAGDAATAQSLANSEAASVGTVLAAQIEHRPALRPAELLETIPGMVVTQHSGDGKANQYFLRGFNLDHGSDFSNYVDGVPVNMVSHGHGQGYTDLNFLIPELVDRIVYRKGPYNAESGDFSSAGSARTAYKRQIDTQNIKLTVGENGYGRVLVYGGDDMAGGHLVYAVESMQNDGPWQVEEGFDKKNAVLKFSHGEFDRGYSLTALAYEADWTSTDQIPQRLVRSGAIDRYGSLDDSTGGDTHRYSLSAELWSQLSDSLRLDSQFYVFDYELRLTSNASYFSRDDIDDPDFRGDQFTQFDNRMGYGGHLAFSQILSKQHELNYGAELRIDNISDVGVGFSQQAKIYDLFARAAIDETALGVYGSVHSQWSDWFATIAGLRYQTIDVSVEAKRIGDDEGDDREALLSPKLSLRFGPFAETEFFINYGEGFHSNDARGVIRAAGDSVPLLSESTGYELGLRSLLAQDVQLSLVLFRLDLDSELVFVGDESITEPRDATRREGIEVSVFYQPVEWFVLDVDYARSKTRFKNQQFDGATALGKNVPDSVENVFAMGASIELDNGIYGGARLRYFGPRNLNEAGDVESSASHILNANIGYRFNNGVSLGLEVINVLDDSDDDITYYYASRTAEERLAGIDPIDDLHSHPMEPRTFRASIAYQF</sequence>
<dbReference type="GO" id="GO:0006826">
    <property type="term" value="P:iron ion transport"/>
    <property type="evidence" value="ECO:0007669"/>
    <property type="project" value="UniProtKB-KW"/>
</dbReference>
<reference evidence="16" key="1">
    <citation type="submission" date="2018-01" db="EMBL/GenBank/DDBJ databases">
        <authorList>
            <person name="Yu X.-D."/>
        </authorList>
    </citation>
    <scope>NUCLEOTIDE SEQUENCE</scope>
    <source>
        <strain evidence="16">ZX-21</strain>
    </source>
</reference>
<keyword evidence="4" id="KW-0410">Iron transport</keyword>
<keyword evidence="16" id="KW-0675">Receptor</keyword>
<comment type="caution">
    <text evidence="16">The sequence shown here is derived from an EMBL/GenBank/DDBJ whole genome shotgun (WGS) entry which is preliminary data.</text>
</comment>
<name>A0A2S4HK85_9GAMM</name>
<dbReference type="EMBL" id="PQGG01000006">
    <property type="protein sequence ID" value="POP54406.1"/>
    <property type="molecule type" value="Genomic_DNA"/>
</dbReference>
<evidence type="ECO:0000313" key="17">
    <source>
        <dbReference type="Proteomes" id="UP000237222"/>
    </source>
</evidence>
<dbReference type="InterPro" id="IPR039426">
    <property type="entry name" value="TonB-dep_rcpt-like"/>
</dbReference>
<evidence type="ECO:0000256" key="6">
    <source>
        <dbReference type="ARBA" id="ARBA00023004"/>
    </source>
</evidence>
<keyword evidence="8 12" id="KW-0798">TonB box</keyword>
<evidence type="ECO:0000256" key="3">
    <source>
        <dbReference type="ARBA" id="ARBA00022452"/>
    </source>
</evidence>
<evidence type="ECO:0000256" key="1">
    <source>
        <dbReference type="ARBA" id="ARBA00004571"/>
    </source>
</evidence>
<dbReference type="SUPFAM" id="SSF56935">
    <property type="entry name" value="Porins"/>
    <property type="match status" value="1"/>
</dbReference>